<comment type="caution">
    <text evidence="3">The sequence shown here is derived from an EMBL/GenBank/DDBJ whole genome shotgun (WGS) entry which is preliminary data.</text>
</comment>
<evidence type="ECO:0000256" key="2">
    <source>
        <dbReference type="SAM" id="SignalP"/>
    </source>
</evidence>
<feature type="compositionally biased region" description="Acidic residues" evidence="1">
    <location>
        <begin position="56"/>
        <end position="72"/>
    </location>
</feature>
<feature type="compositionally biased region" description="Low complexity" evidence="1">
    <location>
        <begin position="73"/>
        <end position="82"/>
    </location>
</feature>
<gene>
    <name evidence="3" type="ORF">FRC96_14955</name>
</gene>
<evidence type="ECO:0000313" key="3">
    <source>
        <dbReference type="EMBL" id="TXD33771.1"/>
    </source>
</evidence>
<keyword evidence="2" id="KW-0732">Signal</keyword>
<feature type="region of interest" description="Disordered" evidence="1">
    <location>
        <begin position="30"/>
        <end position="93"/>
    </location>
</feature>
<dbReference type="RefSeq" id="WP_146975567.1">
    <property type="nucleotide sequence ID" value="NZ_VOSL01000059.1"/>
</dbReference>
<reference evidence="3 4" key="1">
    <citation type="submission" date="2019-08" db="EMBL/GenBank/DDBJ databases">
        <title>Bradymonadales sp. TMQ2.</title>
        <authorList>
            <person name="Liang Q."/>
        </authorList>
    </citation>
    <scope>NUCLEOTIDE SEQUENCE [LARGE SCALE GENOMIC DNA]</scope>
    <source>
        <strain evidence="3 4">TMQ2</strain>
    </source>
</reference>
<dbReference type="PROSITE" id="PS51257">
    <property type="entry name" value="PROKAR_LIPOPROTEIN"/>
    <property type="match status" value="1"/>
</dbReference>
<dbReference type="EMBL" id="VOSL01000059">
    <property type="protein sequence ID" value="TXD33771.1"/>
    <property type="molecule type" value="Genomic_DNA"/>
</dbReference>
<evidence type="ECO:0000313" key="4">
    <source>
        <dbReference type="Proteomes" id="UP000321046"/>
    </source>
</evidence>
<dbReference type="AlphaFoldDB" id="A0A5C6WYD7"/>
<accession>A0A5C6WYD7</accession>
<name>A0A5C6WYD7_9DELT</name>
<dbReference type="Proteomes" id="UP000321046">
    <property type="component" value="Unassembled WGS sequence"/>
</dbReference>
<protein>
    <submittedName>
        <fullName evidence="3">Uncharacterized protein</fullName>
    </submittedName>
</protein>
<organism evidence="3 4">
    <name type="scientific">Lujinxingia vulgaris</name>
    <dbReference type="NCBI Taxonomy" id="2600176"/>
    <lineage>
        <taxon>Bacteria</taxon>
        <taxon>Deltaproteobacteria</taxon>
        <taxon>Bradymonadales</taxon>
        <taxon>Lujinxingiaceae</taxon>
        <taxon>Lujinxingia</taxon>
    </lineage>
</organism>
<feature type="signal peptide" evidence="2">
    <location>
        <begin position="1"/>
        <end position="27"/>
    </location>
</feature>
<proteinExistence type="predicted"/>
<feature type="compositionally biased region" description="Polar residues" evidence="1">
    <location>
        <begin position="41"/>
        <end position="52"/>
    </location>
</feature>
<feature type="chain" id="PRO_5023124406" evidence="2">
    <location>
        <begin position="28"/>
        <end position="460"/>
    </location>
</feature>
<evidence type="ECO:0000256" key="1">
    <source>
        <dbReference type="SAM" id="MobiDB-lite"/>
    </source>
</evidence>
<sequence>MRPVPSQNRHILALLLASLLTASTLSACNGDNDPAHDRSPDTGSLQDTESTSPDAETPDTEEDVEENVEQDVNDSGQDAQQPDPDDARVTPDDFNFVGAFRVPAGEFGNSSMNYSEGPIALHPERPSVFLVGHTYQQAIAEFTIPELVDSAVVAELNMAQAPLQGFASVLNRAENPQSIDRIGGLAFIEDGEGQGYDLLIHAYEYYDAPADNTHTTLMLRDPDDLEGSAVDGYYEFEGRAHANGWVMPIPEELQAELGATHLTGSSGGIPIHGRASIGPSFFTFDPAALTAPPSDKVPTEALMDFSLTHPLHEDMNNTDGTNDIWTHLSRATFGFIPPGSRTYLVIGHSGGHETGVCYKCTPEGGSSNCGGYCANNVTDYSPFFWAFDIDDLLEVKAGEKLPHEVRPVAHGPLEIPFNTNTIGGGAFDAERGLLYLTAQRADREGTYSNPPVIMVYELDR</sequence>
<dbReference type="OrthoDB" id="5485925at2"/>